<evidence type="ECO:0000313" key="2">
    <source>
        <dbReference type="EnsemblPlants" id="Solyc09g009000.3.1.1"/>
    </source>
</evidence>
<keyword evidence="1" id="KW-0812">Transmembrane</keyword>
<name>A0A3Q7HWP6_SOLLC</name>
<feature type="transmembrane region" description="Helical" evidence="1">
    <location>
        <begin position="44"/>
        <end position="68"/>
    </location>
</feature>
<organism evidence="2">
    <name type="scientific">Solanum lycopersicum</name>
    <name type="common">Tomato</name>
    <name type="synonym">Lycopersicon esculentum</name>
    <dbReference type="NCBI Taxonomy" id="4081"/>
    <lineage>
        <taxon>Eukaryota</taxon>
        <taxon>Viridiplantae</taxon>
        <taxon>Streptophyta</taxon>
        <taxon>Embryophyta</taxon>
        <taxon>Tracheophyta</taxon>
        <taxon>Spermatophyta</taxon>
        <taxon>Magnoliopsida</taxon>
        <taxon>eudicotyledons</taxon>
        <taxon>Gunneridae</taxon>
        <taxon>Pentapetalae</taxon>
        <taxon>asterids</taxon>
        <taxon>lamiids</taxon>
        <taxon>Solanales</taxon>
        <taxon>Solanaceae</taxon>
        <taxon>Solanoideae</taxon>
        <taxon>Solaneae</taxon>
        <taxon>Solanum</taxon>
        <taxon>Solanum subgen. Lycopersicon</taxon>
    </lineage>
</organism>
<reference evidence="2" key="2">
    <citation type="submission" date="2019-01" db="UniProtKB">
        <authorList>
            <consortium name="EnsemblPlants"/>
        </authorList>
    </citation>
    <scope>IDENTIFICATION</scope>
    <source>
        <strain evidence="2">cv. Heinz 1706</strain>
    </source>
</reference>
<dbReference type="InParanoid" id="A0A3Q7HWP6"/>
<keyword evidence="1" id="KW-0472">Membrane</keyword>
<keyword evidence="3" id="KW-1185">Reference proteome</keyword>
<accession>A0A3Q7HWP6</accession>
<proteinExistence type="predicted"/>
<dbReference type="Proteomes" id="UP000004994">
    <property type="component" value="Chromosome 9"/>
</dbReference>
<protein>
    <submittedName>
        <fullName evidence="2">Uncharacterized protein</fullName>
    </submittedName>
</protein>
<dbReference type="PaxDb" id="4081-Solyc09g009000.2.1"/>
<dbReference type="Gramene" id="Solyc09g009000.3.1">
    <property type="protein sequence ID" value="Solyc09g009000.3.1.1"/>
    <property type="gene ID" value="Solyc09g009000.3"/>
</dbReference>
<dbReference type="AlphaFoldDB" id="A0A3Q7HWP6"/>
<evidence type="ECO:0000256" key="1">
    <source>
        <dbReference type="SAM" id="Phobius"/>
    </source>
</evidence>
<sequence>HDCELEMELFAIENQVQVENQHQKYQQNHIVSHKNVSILLSKHLLCIHSYCLSLHILYLSLFLPIFGIQFPPNF</sequence>
<keyword evidence="1" id="KW-1133">Transmembrane helix</keyword>
<reference evidence="2" key="1">
    <citation type="journal article" date="2012" name="Nature">
        <title>The tomato genome sequence provides insights into fleshy fruit evolution.</title>
        <authorList>
            <consortium name="Tomato Genome Consortium"/>
        </authorList>
    </citation>
    <scope>NUCLEOTIDE SEQUENCE [LARGE SCALE GENOMIC DNA]</scope>
    <source>
        <strain evidence="2">cv. Heinz 1706</strain>
    </source>
</reference>
<evidence type="ECO:0000313" key="3">
    <source>
        <dbReference type="Proteomes" id="UP000004994"/>
    </source>
</evidence>
<dbReference type="EnsemblPlants" id="Solyc09g009000.3.1">
    <property type="protein sequence ID" value="Solyc09g009000.3.1.1"/>
    <property type="gene ID" value="Solyc09g009000.3"/>
</dbReference>